<comment type="catalytic activity">
    <reaction evidence="5">
        <text>GTP + H2O = GDP + phosphate + H(+)</text>
        <dbReference type="Rhea" id="RHEA:19669"/>
        <dbReference type="ChEBI" id="CHEBI:15377"/>
        <dbReference type="ChEBI" id="CHEBI:15378"/>
        <dbReference type="ChEBI" id="CHEBI:37565"/>
        <dbReference type="ChEBI" id="CHEBI:43474"/>
        <dbReference type="ChEBI" id="CHEBI:58189"/>
    </reaction>
    <physiologicalReaction direction="left-to-right" evidence="5">
        <dbReference type="Rhea" id="RHEA:19670"/>
    </physiologicalReaction>
</comment>
<dbReference type="EMBL" id="JBHMAF010000080">
    <property type="protein sequence ID" value="MFB9759620.1"/>
    <property type="molecule type" value="Genomic_DNA"/>
</dbReference>
<evidence type="ECO:0000256" key="4">
    <source>
        <dbReference type="ARBA" id="ARBA00034320"/>
    </source>
</evidence>
<evidence type="ECO:0000313" key="7">
    <source>
        <dbReference type="EMBL" id="MFB9759620.1"/>
    </source>
</evidence>
<dbReference type="Proteomes" id="UP001589609">
    <property type="component" value="Unassembled WGS sequence"/>
</dbReference>
<proteinExistence type="inferred from homology"/>
<dbReference type="CDD" id="cd03112">
    <property type="entry name" value="CobW-like"/>
    <property type="match status" value="1"/>
</dbReference>
<dbReference type="InterPro" id="IPR051316">
    <property type="entry name" value="Zinc-reg_GTPase_activator"/>
</dbReference>
<evidence type="ECO:0000256" key="3">
    <source>
        <dbReference type="ARBA" id="ARBA00023186"/>
    </source>
</evidence>
<dbReference type="InterPro" id="IPR036627">
    <property type="entry name" value="CobW-likC_sf"/>
</dbReference>
<comment type="similarity">
    <text evidence="4">Belongs to the SIMIBI class G3E GTPase family. ZNG1 subfamily.</text>
</comment>
<accession>A0ABV5WGZ3</accession>
<protein>
    <submittedName>
        <fullName evidence="7">CobW family GTP-binding protein</fullName>
    </submittedName>
</protein>
<dbReference type="SUPFAM" id="SSF52540">
    <property type="entry name" value="P-loop containing nucleoside triphosphate hydrolases"/>
    <property type="match status" value="1"/>
</dbReference>
<dbReference type="SMART" id="SM00833">
    <property type="entry name" value="CobW_C"/>
    <property type="match status" value="1"/>
</dbReference>
<keyword evidence="1" id="KW-0547">Nucleotide-binding</keyword>
<gene>
    <name evidence="7" type="ORF">ACFFMS_14440</name>
</gene>
<evidence type="ECO:0000256" key="1">
    <source>
        <dbReference type="ARBA" id="ARBA00022741"/>
    </source>
</evidence>
<name>A0ABV5WGZ3_9BACI</name>
<keyword evidence="3" id="KW-0143">Chaperone</keyword>
<comment type="caution">
    <text evidence="7">The sequence shown here is derived from an EMBL/GenBank/DDBJ whole genome shotgun (WGS) entry which is preliminary data.</text>
</comment>
<evidence type="ECO:0000256" key="5">
    <source>
        <dbReference type="ARBA" id="ARBA00049117"/>
    </source>
</evidence>
<dbReference type="InterPro" id="IPR003495">
    <property type="entry name" value="CobW/HypB/UreG_nucleotide-bd"/>
</dbReference>
<sequence>MRKIPIYILSGFLGSGKTTLLKQFIQEEQRKNKQIGVIMNEVGEISIDSNEVPAETQLCELLNGCICCSIRGRLETQLLSFIQEHSLDAIYIECTGVAHPVEVLEACVSPLLVHKTHVKNIITVVDSLRWKDRMRMNLRMQKLLVEQVKYGTIIVLNKTEQLKIEEIQQVIEDILHINSDAYIRTVNSEGDIDALLINNTRHVTVQEHETCHSQQDLHIKTLVYDFHYAVQKEAFENWLSTLPSTIYRIKGYIQFYQDPNVYLFQYAYGIPDYIKQPTEFRKTLVFIGEQLQRDEIRKELAQMEYICSQFERVHASFNL</sequence>
<dbReference type="InterPro" id="IPR027417">
    <property type="entry name" value="P-loop_NTPase"/>
</dbReference>
<organism evidence="7 8">
    <name type="scientific">Ectobacillus funiculus</name>
    <dbReference type="NCBI Taxonomy" id="137993"/>
    <lineage>
        <taxon>Bacteria</taxon>
        <taxon>Bacillati</taxon>
        <taxon>Bacillota</taxon>
        <taxon>Bacilli</taxon>
        <taxon>Bacillales</taxon>
        <taxon>Bacillaceae</taxon>
        <taxon>Ectobacillus</taxon>
    </lineage>
</organism>
<dbReference type="PANTHER" id="PTHR13748:SF62">
    <property type="entry name" value="COBW DOMAIN-CONTAINING PROTEIN"/>
    <property type="match status" value="1"/>
</dbReference>
<keyword evidence="8" id="KW-1185">Reference proteome</keyword>
<evidence type="ECO:0000259" key="6">
    <source>
        <dbReference type="SMART" id="SM00833"/>
    </source>
</evidence>
<reference evidence="7 8" key="1">
    <citation type="submission" date="2024-09" db="EMBL/GenBank/DDBJ databases">
        <authorList>
            <person name="Sun Q."/>
            <person name="Mori K."/>
        </authorList>
    </citation>
    <scope>NUCLEOTIDE SEQUENCE [LARGE SCALE GENOMIC DNA]</scope>
    <source>
        <strain evidence="7 8">JCM 11201</strain>
    </source>
</reference>
<dbReference type="InterPro" id="IPR011629">
    <property type="entry name" value="CobW-like_C"/>
</dbReference>
<keyword evidence="2" id="KW-0378">Hydrolase</keyword>
<dbReference type="SUPFAM" id="SSF90002">
    <property type="entry name" value="Hypothetical protein YjiA, C-terminal domain"/>
    <property type="match status" value="1"/>
</dbReference>
<evidence type="ECO:0000313" key="8">
    <source>
        <dbReference type="Proteomes" id="UP001589609"/>
    </source>
</evidence>
<feature type="domain" description="CobW C-terminal" evidence="6">
    <location>
        <begin position="219"/>
        <end position="304"/>
    </location>
</feature>
<dbReference type="PANTHER" id="PTHR13748">
    <property type="entry name" value="COBW-RELATED"/>
    <property type="match status" value="1"/>
</dbReference>
<dbReference type="RefSeq" id="WP_379949956.1">
    <property type="nucleotide sequence ID" value="NZ_JBHMAF010000080.1"/>
</dbReference>
<evidence type="ECO:0000256" key="2">
    <source>
        <dbReference type="ARBA" id="ARBA00022801"/>
    </source>
</evidence>
<dbReference type="Pfam" id="PF02492">
    <property type="entry name" value="cobW"/>
    <property type="match status" value="1"/>
</dbReference>
<dbReference type="Pfam" id="PF07683">
    <property type="entry name" value="CobW_C"/>
    <property type="match status" value="1"/>
</dbReference>
<dbReference type="Gene3D" id="3.30.1220.10">
    <property type="entry name" value="CobW-like, C-terminal domain"/>
    <property type="match status" value="1"/>
</dbReference>
<dbReference type="Gene3D" id="3.40.50.300">
    <property type="entry name" value="P-loop containing nucleotide triphosphate hydrolases"/>
    <property type="match status" value="1"/>
</dbReference>